<organism evidence="2 3">
    <name type="scientific">Brassica cretica</name>
    <name type="common">Mustard</name>
    <dbReference type="NCBI Taxonomy" id="69181"/>
    <lineage>
        <taxon>Eukaryota</taxon>
        <taxon>Viridiplantae</taxon>
        <taxon>Streptophyta</taxon>
        <taxon>Embryophyta</taxon>
        <taxon>Tracheophyta</taxon>
        <taxon>Spermatophyta</taxon>
        <taxon>Magnoliopsida</taxon>
        <taxon>eudicotyledons</taxon>
        <taxon>Gunneridae</taxon>
        <taxon>Pentapetalae</taxon>
        <taxon>rosids</taxon>
        <taxon>malvids</taxon>
        <taxon>Brassicales</taxon>
        <taxon>Brassicaceae</taxon>
        <taxon>Brassiceae</taxon>
        <taxon>Brassica</taxon>
    </lineage>
</organism>
<evidence type="ECO:0000313" key="3">
    <source>
        <dbReference type="Proteomes" id="UP000266723"/>
    </source>
</evidence>
<comment type="caution">
    <text evidence="2">The sequence shown here is derived from an EMBL/GenBank/DDBJ whole genome shotgun (WGS) entry which is preliminary data.</text>
</comment>
<feature type="compositionally biased region" description="Low complexity" evidence="1">
    <location>
        <begin position="75"/>
        <end position="84"/>
    </location>
</feature>
<accession>A0ABQ7DU73</accession>
<protein>
    <submittedName>
        <fullName evidence="2">Uncharacterized protein</fullName>
    </submittedName>
</protein>
<keyword evidence="3" id="KW-1185">Reference proteome</keyword>
<sequence>MPPRSRLSQEEKGKDIADSPSPTRDASAIGSPLDDFDLIHHDALRDTENMTLSQRLFIAEAHRLNRDEGADRVEVGSSDVSGSENRGGDQSDTAAGFERGDADASGRSPTPSRQVRKRVRFDQIDCRPTIYHPGGIFEELLPLPRGLLRDPRAQSWGNVFGSCASHHTVKDLLRANGGAGFTYIIPSPEQRPWSPPVGYQCVYESYFGEHTKLWFPIPWLVTSYAGDDYRVLWNQQLVRHPNTIAYPEKFFESAQAIAAHSHLRWPDLSATKRIAAGLISEIQVTEEDGNKEWVFQRERSMELLEMSVCGIHEACQNVGMSTGVPG</sequence>
<proteinExistence type="predicted"/>
<evidence type="ECO:0000313" key="2">
    <source>
        <dbReference type="EMBL" id="KAF3581199.1"/>
    </source>
</evidence>
<gene>
    <name evidence="2" type="ORF">DY000_02031980</name>
</gene>
<reference evidence="2 3" key="1">
    <citation type="journal article" date="2020" name="BMC Genomics">
        <title>Intraspecific diversification of the crop wild relative Brassica cretica Lam. using demographic model selection.</title>
        <authorList>
            <person name="Kioukis A."/>
            <person name="Michalopoulou V.A."/>
            <person name="Briers L."/>
            <person name="Pirintsos S."/>
            <person name="Studholme D.J."/>
            <person name="Pavlidis P."/>
            <person name="Sarris P.F."/>
        </authorList>
    </citation>
    <scope>NUCLEOTIDE SEQUENCE [LARGE SCALE GENOMIC DNA]</scope>
    <source>
        <strain evidence="3">cv. PFS-1207/04</strain>
    </source>
</reference>
<name>A0ABQ7DU73_BRACR</name>
<dbReference type="EMBL" id="QGKV02000649">
    <property type="protein sequence ID" value="KAF3581199.1"/>
    <property type="molecule type" value="Genomic_DNA"/>
</dbReference>
<dbReference type="Proteomes" id="UP000266723">
    <property type="component" value="Unassembled WGS sequence"/>
</dbReference>
<feature type="region of interest" description="Disordered" evidence="1">
    <location>
        <begin position="69"/>
        <end position="118"/>
    </location>
</feature>
<feature type="compositionally biased region" description="Basic and acidic residues" evidence="1">
    <location>
        <begin position="7"/>
        <end position="17"/>
    </location>
</feature>
<evidence type="ECO:0000256" key="1">
    <source>
        <dbReference type="SAM" id="MobiDB-lite"/>
    </source>
</evidence>
<feature type="region of interest" description="Disordered" evidence="1">
    <location>
        <begin position="1"/>
        <end position="33"/>
    </location>
</feature>